<dbReference type="NCBIfam" id="NF003740">
    <property type="entry name" value="PRK05337.1"/>
    <property type="match status" value="1"/>
</dbReference>
<keyword evidence="2 5" id="KW-0378">Hydrolase</keyword>
<dbReference type="InterPro" id="IPR001764">
    <property type="entry name" value="Glyco_hydro_3_N"/>
</dbReference>
<dbReference type="PROSITE" id="PS00775">
    <property type="entry name" value="GLYCOSYL_HYDROL_F3"/>
    <property type="match status" value="1"/>
</dbReference>
<reference evidence="5 6" key="1">
    <citation type="submission" date="2020-08" db="EMBL/GenBank/DDBJ databases">
        <title>Bridging the membrane lipid divide: bacteria of the FCB group superphylum have the potential to synthesize archaeal ether lipids.</title>
        <authorList>
            <person name="Villanueva L."/>
            <person name="Von Meijenfeldt F.A.B."/>
            <person name="Westbye A.B."/>
            <person name="Yadav S."/>
            <person name="Hopmans E.C."/>
            <person name="Dutilh B.E."/>
            <person name="Sinninghe Damste J.S."/>
        </authorList>
    </citation>
    <scope>NUCLEOTIDE SEQUENCE [LARGE SCALE GENOMIC DNA]</scope>
    <source>
        <strain evidence="5">NIOZ-UU30</strain>
    </source>
</reference>
<dbReference type="SUPFAM" id="SSF51445">
    <property type="entry name" value="(Trans)glycosidases"/>
    <property type="match status" value="1"/>
</dbReference>
<accession>A0A8J6NKR2</accession>
<dbReference type="AlphaFoldDB" id="A0A8J6NKR2"/>
<name>A0A8J6NKR2_9BACT</name>
<organism evidence="5 6">
    <name type="scientific">Candidatus Desulfatibia profunda</name>
    <dbReference type="NCBI Taxonomy" id="2841695"/>
    <lineage>
        <taxon>Bacteria</taxon>
        <taxon>Pseudomonadati</taxon>
        <taxon>Thermodesulfobacteriota</taxon>
        <taxon>Desulfobacteria</taxon>
        <taxon>Desulfobacterales</taxon>
        <taxon>Desulfobacterales incertae sedis</taxon>
        <taxon>Candidatus Desulfatibia</taxon>
    </lineage>
</organism>
<keyword evidence="3 5" id="KW-0326">Glycosidase</keyword>
<dbReference type="GO" id="GO:0005975">
    <property type="term" value="P:carbohydrate metabolic process"/>
    <property type="evidence" value="ECO:0007669"/>
    <property type="project" value="InterPro"/>
</dbReference>
<feature type="domain" description="Glycoside hydrolase family 3 N-terminal" evidence="4">
    <location>
        <begin position="14"/>
        <end position="327"/>
    </location>
</feature>
<evidence type="ECO:0000256" key="2">
    <source>
        <dbReference type="ARBA" id="ARBA00022801"/>
    </source>
</evidence>
<evidence type="ECO:0000256" key="1">
    <source>
        <dbReference type="ARBA" id="ARBA00005336"/>
    </source>
</evidence>
<dbReference type="InterPro" id="IPR036962">
    <property type="entry name" value="Glyco_hydro_3_N_sf"/>
</dbReference>
<dbReference type="PANTHER" id="PTHR30480">
    <property type="entry name" value="BETA-HEXOSAMINIDASE-RELATED"/>
    <property type="match status" value="1"/>
</dbReference>
<comment type="caution">
    <text evidence="5">The sequence shown here is derived from an EMBL/GenBank/DDBJ whole genome shotgun (WGS) entry which is preliminary data.</text>
</comment>
<dbReference type="EMBL" id="JACNJH010000092">
    <property type="protein sequence ID" value="MBC8360480.1"/>
    <property type="molecule type" value="Genomic_DNA"/>
</dbReference>
<dbReference type="Gene3D" id="3.20.20.300">
    <property type="entry name" value="Glycoside hydrolase, family 3, N-terminal domain"/>
    <property type="match status" value="1"/>
</dbReference>
<dbReference type="Proteomes" id="UP000603434">
    <property type="component" value="Unassembled WGS sequence"/>
</dbReference>
<evidence type="ECO:0000313" key="5">
    <source>
        <dbReference type="EMBL" id="MBC8360480.1"/>
    </source>
</evidence>
<gene>
    <name evidence="5" type="primary">nagZ</name>
    <name evidence="5" type="ORF">H8E23_03675</name>
</gene>
<dbReference type="Pfam" id="PF00933">
    <property type="entry name" value="Glyco_hydro_3"/>
    <property type="match status" value="1"/>
</dbReference>
<dbReference type="InterPro" id="IPR050226">
    <property type="entry name" value="NagZ_Beta-hexosaminidase"/>
</dbReference>
<dbReference type="InterPro" id="IPR019800">
    <property type="entry name" value="Glyco_hydro_3_AS"/>
</dbReference>
<evidence type="ECO:0000256" key="3">
    <source>
        <dbReference type="ARBA" id="ARBA00023295"/>
    </source>
</evidence>
<evidence type="ECO:0000313" key="6">
    <source>
        <dbReference type="Proteomes" id="UP000603434"/>
    </source>
</evidence>
<dbReference type="EC" id="3.2.1.52" evidence="5"/>
<sequence>MDITSFSDEQLAGQRLMVGFEGTRLNRELESFIGEIKVGGIILFAMNIINPRQIRQLGMSIQEFAASCGQPPLFIAIDQEGGQVARLKEPFTQFPGNPKMKGLKDAEDFARTTAAELTEVGINMNLAPVLDIAFNGPMSIMSARAFGHDPMWVSNLGAAVIEHLQQSGIMAVAKHFPGIGRTTLDSHLALPHLDTDLDTLLTSDLIPFETAIQHDVSAIMLSHILYQKLDPEWPASLSVTIAKNLLRERIGYNGVVLTDDLDMAAIKNHYDIKTVIPRILSADIDIALICHSRLDIEQAFEEIRNALAASQSMKAKAKKSAERILKLKSKYLVDWSKG</sequence>
<comment type="similarity">
    <text evidence="1">Belongs to the glycosyl hydrolase 3 family.</text>
</comment>
<protein>
    <submittedName>
        <fullName evidence="5">Beta-N-acetylhexosaminidase</fullName>
        <ecNumber evidence="5">3.2.1.52</ecNumber>
    </submittedName>
</protein>
<dbReference type="GO" id="GO:0004563">
    <property type="term" value="F:beta-N-acetylhexosaminidase activity"/>
    <property type="evidence" value="ECO:0007669"/>
    <property type="project" value="UniProtKB-EC"/>
</dbReference>
<proteinExistence type="inferred from homology"/>
<dbReference type="InterPro" id="IPR017853">
    <property type="entry name" value="GH"/>
</dbReference>
<dbReference type="PANTHER" id="PTHR30480:SF16">
    <property type="entry name" value="GLYCOSIDE HYDROLASE FAMILY 3 DOMAIN PROTEIN"/>
    <property type="match status" value="1"/>
</dbReference>
<evidence type="ECO:0000259" key="4">
    <source>
        <dbReference type="Pfam" id="PF00933"/>
    </source>
</evidence>
<dbReference type="GO" id="GO:0009254">
    <property type="term" value="P:peptidoglycan turnover"/>
    <property type="evidence" value="ECO:0007669"/>
    <property type="project" value="TreeGrafter"/>
</dbReference>